<comment type="similarity">
    <text evidence="1 5 6">Belongs to the peptidase S8 family.</text>
</comment>
<feature type="active site" description="Charge relay system" evidence="5">
    <location>
        <position position="365"/>
    </location>
</feature>
<dbReference type="PRINTS" id="PR00723">
    <property type="entry name" value="SUBTILISIN"/>
</dbReference>
<dbReference type="InterPro" id="IPR015500">
    <property type="entry name" value="Peptidase_S8_subtilisin-rel"/>
</dbReference>
<reference evidence="9 10" key="1">
    <citation type="journal article" date="2016" name="Mol. Biol. Evol.">
        <title>Genome-Wide Survey of Gut Fungi (Harpellales) Reveals the First Horizontally Transferred Ubiquitin Gene from a Mosquito Host.</title>
        <authorList>
            <person name="Wang Y."/>
            <person name="White M.M."/>
            <person name="Kvist S."/>
            <person name="Moncalvo J.M."/>
        </authorList>
    </citation>
    <scope>NUCLEOTIDE SEQUENCE [LARGE SCALE GENOMIC DNA]</scope>
    <source>
        <strain evidence="9 10">ALG-7-W6</strain>
    </source>
</reference>
<accession>A0A1R0GRQ7</accession>
<evidence type="ECO:0000259" key="7">
    <source>
        <dbReference type="Pfam" id="PF00082"/>
    </source>
</evidence>
<dbReference type="InterPro" id="IPR037045">
    <property type="entry name" value="S8pro/Inhibitor_I9_sf"/>
</dbReference>
<evidence type="ECO:0000313" key="9">
    <source>
        <dbReference type="EMBL" id="OLY79569.1"/>
    </source>
</evidence>
<evidence type="ECO:0000313" key="10">
    <source>
        <dbReference type="Proteomes" id="UP000187455"/>
    </source>
</evidence>
<keyword evidence="10" id="KW-1185">Reference proteome</keyword>
<dbReference type="PANTHER" id="PTHR43806">
    <property type="entry name" value="PEPTIDASE S8"/>
    <property type="match status" value="1"/>
</dbReference>
<dbReference type="PROSITE" id="PS00137">
    <property type="entry name" value="SUBTILASE_HIS"/>
    <property type="match status" value="1"/>
</dbReference>
<sequence length="423" mass="45137">MLLSYISSFLFTDLFGASKFFSRELPVEKQAPLLSSKSSKVAPDQYIIVFKKDVTPDEDNFMTHFVKLHGYMRKSRYGLVSNKIVHIYREGLVGYSGVFNGEIIDCIRYLPEVDYVEKDQIVRAYNTQNGSPWGLARISHREKLTSNTFDKYIYSPSAGQGVTAYVVDTGIYIQNSDFQGRAVWGKTLVSGQPDSDGNGHGTHVAGTIGSKTYGVAKNSKLVAVKVFDDSGSGYLSDVIAGVQYTVTDFKSKITDAKIKGLVYPKSVGNLSLGSGFSQAMNSAVAAAVGNGITYVVAAGNSADDACKYSPASESSAITVGSTDLNDAMSYFSNYGSCVSIFAPGRSVLSTWIGSTNATNTISGTSMATPHVTGLAAYILSQNSNSMTPIQVKKVILSSGTLNKITGLGSNSTNSIAYNSPPAN</sequence>
<feature type="active site" description="Charge relay system" evidence="5">
    <location>
        <position position="168"/>
    </location>
</feature>
<dbReference type="Gene3D" id="3.40.50.200">
    <property type="entry name" value="Peptidase S8/S53 domain"/>
    <property type="match status" value="1"/>
</dbReference>
<dbReference type="SUPFAM" id="SSF52743">
    <property type="entry name" value="Subtilisin-like"/>
    <property type="match status" value="1"/>
</dbReference>
<dbReference type="InterPro" id="IPR036852">
    <property type="entry name" value="Peptidase_S8/S53_dom_sf"/>
</dbReference>
<feature type="active site" description="Charge relay system" evidence="5">
    <location>
        <position position="200"/>
    </location>
</feature>
<dbReference type="Gene3D" id="3.30.70.80">
    <property type="entry name" value="Peptidase S8 propeptide/proteinase inhibitor I9"/>
    <property type="match status" value="1"/>
</dbReference>
<dbReference type="Pfam" id="PF05922">
    <property type="entry name" value="Inhibitor_I9"/>
    <property type="match status" value="1"/>
</dbReference>
<feature type="domain" description="Peptidase S8/S53" evidence="7">
    <location>
        <begin position="159"/>
        <end position="399"/>
    </location>
</feature>
<feature type="domain" description="Inhibitor I9" evidence="8">
    <location>
        <begin position="45"/>
        <end position="123"/>
    </location>
</feature>
<evidence type="ECO:0000256" key="5">
    <source>
        <dbReference type="PROSITE-ProRule" id="PRU01240"/>
    </source>
</evidence>
<protein>
    <submittedName>
        <fullName evidence="9">Subtilisin-like protease</fullName>
    </submittedName>
</protein>
<dbReference type="PROSITE" id="PS51892">
    <property type="entry name" value="SUBTILASE"/>
    <property type="match status" value="1"/>
</dbReference>
<dbReference type="CDD" id="cd04077">
    <property type="entry name" value="Peptidases_S8_PCSK9_ProteinaseK_like"/>
    <property type="match status" value="1"/>
</dbReference>
<dbReference type="EMBL" id="LSSL01004287">
    <property type="protein sequence ID" value="OLY79569.1"/>
    <property type="molecule type" value="Genomic_DNA"/>
</dbReference>
<keyword evidence="2 5" id="KW-0645">Protease</keyword>
<dbReference type="Proteomes" id="UP000187455">
    <property type="component" value="Unassembled WGS sequence"/>
</dbReference>
<dbReference type="GO" id="GO:0005615">
    <property type="term" value="C:extracellular space"/>
    <property type="evidence" value="ECO:0007669"/>
    <property type="project" value="TreeGrafter"/>
</dbReference>
<dbReference type="GO" id="GO:0004252">
    <property type="term" value="F:serine-type endopeptidase activity"/>
    <property type="evidence" value="ECO:0007669"/>
    <property type="project" value="UniProtKB-UniRule"/>
</dbReference>
<name>A0A1R0GRQ7_9FUNG</name>
<dbReference type="PROSITE" id="PS00136">
    <property type="entry name" value="SUBTILASE_ASP"/>
    <property type="match status" value="1"/>
</dbReference>
<evidence type="ECO:0000256" key="2">
    <source>
        <dbReference type="ARBA" id="ARBA00022670"/>
    </source>
</evidence>
<proteinExistence type="inferred from homology"/>
<dbReference type="FunFam" id="3.40.50.200:FF:000007">
    <property type="entry name" value="Subtilisin-like serine protease"/>
    <property type="match status" value="1"/>
</dbReference>
<evidence type="ECO:0000259" key="8">
    <source>
        <dbReference type="Pfam" id="PF05922"/>
    </source>
</evidence>
<dbReference type="InterPro" id="IPR000209">
    <property type="entry name" value="Peptidase_S8/S53_dom"/>
</dbReference>
<dbReference type="STRING" id="133383.A0A1R0GRQ7"/>
<comment type="caution">
    <text evidence="9">The sequence shown here is derived from an EMBL/GenBank/DDBJ whole genome shotgun (WGS) entry which is preliminary data.</text>
</comment>
<dbReference type="InterPro" id="IPR010259">
    <property type="entry name" value="S8pro/Inhibitor_I9"/>
</dbReference>
<dbReference type="InterPro" id="IPR023828">
    <property type="entry name" value="Peptidase_S8_Ser-AS"/>
</dbReference>
<evidence type="ECO:0000256" key="1">
    <source>
        <dbReference type="ARBA" id="ARBA00011073"/>
    </source>
</evidence>
<evidence type="ECO:0000256" key="3">
    <source>
        <dbReference type="ARBA" id="ARBA00022801"/>
    </source>
</evidence>
<dbReference type="InterPro" id="IPR022398">
    <property type="entry name" value="Peptidase_S8_His-AS"/>
</dbReference>
<keyword evidence="4 5" id="KW-0720">Serine protease</keyword>
<dbReference type="AlphaFoldDB" id="A0A1R0GRQ7"/>
<keyword evidence="3 5" id="KW-0378">Hydrolase</keyword>
<dbReference type="PROSITE" id="PS00138">
    <property type="entry name" value="SUBTILASE_SER"/>
    <property type="match status" value="1"/>
</dbReference>
<evidence type="ECO:0000256" key="6">
    <source>
        <dbReference type="RuleBase" id="RU003355"/>
    </source>
</evidence>
<dbReference type="OrthoDB" id="206201at2759"/>
<dbReference type="InterPro" id="IPR034193">
    <property type="entry name" value="PCSK9_ProteinaseK-like"/>
</dbReference>
<gene>
    <name evidence="9" type="ORF">AYI68_g6359</name>
</gene>
<dbReference type="SUPFAM" id="SSF54897">
    <property type="entry name" value="Protease propeptides/inhibitors"/>
    <property type="match status" value="1"/>
</dbReference>
<dbReference type="GO" id="GO:0006508">
    <property type="term" value="P:proteolysis"/>
    <property type="evidence" value="ECO:0007669"/>
    <property type="project" value="UniProtKB-KW"/>
</dbReference>
<dbReference type="InterPro" id="IPR023827">
    <property type="entry name" value="Peptidase_S8_Asp-AS"/>
</dbReference>
<evidence type="ECO:0000256" key="4">
    <source>
        <dbReference type="ARBA" id="ARBA00022825"/>
    </source>
</evidence>
<dbReference type="InterPro" id="IPR050131">
    <property type="entry name" value="Peptidase_S8_subtilisin-like"/>
</dbReference>
<dbReference type="Pfam" id="PF00082">
    <property type="entry name" value="Peptidase_S8"/>
    <property type="match status" value="1"/>
</dbReference>
<organism evidence="9 10">
    <name type="scientific">Smittium mucronatum</name>
    <dbReference type="NCBI Taxonomy" id="133383"/>
    <lineage>
        <taxon>Eukaryota</taxon>
        <taxon>Fungi</taxon>
        <taxon>Fungi incertae sedis</taxon>
        <taxon>Zoopagomycota</taxon>
        <taxon>Kickxellomycotina</taxon>
        <taxon>Harpellomycetes</taxon>
        <taxon>Harpellales</taxon>
        <taxon>Legeriomycetaceae</taxon>
        <taxon>Smittium</taxon>
    </lineage>
</organism>
<dbReference type="PANTHER" id="PTHR43806:SF11">
    <property type="entry name" value="CEREVISIN-RELATED"/>
    <property type="match status" value="1"/>
</dbReference>